<dbReference type="NCBIfam" id="TIGR02937">
    <property type="entry name" value="sigma70-ECF"/>
    <property type="match status" value="1"/>
</dbReference>
<dbReference type="AlphaFoldDB" id="A0A0S2HXT2"/>
<comment type="similarity">
    <text evidence="1">Belongs to the sigma-70 factor family. ECF subfamily.</text>
</comment>
<keyword evidence="4" id="KW-0804">Transcription</keyword>
<dbReference type="SUPFAM" id="SSF88659">
    <property type="entry name" value="Sigma3 and sigma4 domains of RNA polymerase sigma factors"/>
    <property type="match status" value="1"/>
</dbReference>
<dbReference type="GO" id="GO:0006352">
    <property type="term" value="P:DNA-templated transcription initiation"/>
    <property type="evidence" value="ECO:0007669"/>
    <property type="project" value="InterPro"/>
</dbReference>
<evidence type="ECO:0000256" key="3">
    <source>
        <dbReference type="ARBA" id="ARBA00023082"/>
    </source>
</evidence>
<evidence type="ECO:0000259" key="5">
    <source>
        <dbReference type="Pfam" id="PF04542"/>
    </source>
</evidence>
<reference evidence="7 8" key="1">
    <citation type="submission" date="2015-11" db="EMBL/GenBank/DDBJ databases">
        <title>Description and complete genome sequence of a novel strain predominating in hypersaline microbial mats and representing a new family of the Bacteriodetes phylum.</title>
        <authorList>
            <person name="Spring S."/>
            <person name="Bunk B."/>
            <person name="Sproer C."/>
            <person name="Klenk H.-P."/>
        </authorList>
    </citation>
    <scope>NUCLEOTIDE SEQUENCE [LARGE SCALE GENOMIC DNA]</scope>
    <source>
        <strain evidence="7 8">L21-Spi-D4</strain>
    </source>
</reference>
<evidence type="ECO:0000256" key="1">
    <source>
        <dbReference type="ARBA" id="ARBA00010641"/>
    </source>
</evidence>
<dbReference type="Pfam" id="PF08281">
    <property type="entry name" value="Sigma70_r4_2"/>
    <property type="match status" value="1"/>
</dbReference>
<dbReference type="Gene3D" id="1.10.1740.10">
    <property type="match status" value="1"/>
</dbReference>
<evidence type="ECO:0000256" key="4">
    <source>
        <dbReference type="ARBA" id="ARBA00023163"/>
    </source>
</evidence>
<dbReference type="InterPro" id="IPR039425">
    <property type="entry name" value="RNA_pol_sigma-70-like"/>
</dbReference>
<dbReference type="Gene3D" id="1.10.10.10">
    <property type="entry name" value="Winged helix-like DNA-binding domain superfamily/Winged helix DNA-binding domain"/>
    <property type="match status" value="1"/>
</dbReference>
<dbReference type="InterPro" id="IPR007627">
    <property type="entry name" value="RNA_pol_sigma70_r2"/>
</dbReference>
<evidence type="ECO:0000313" key="7">
    <source>
        <dbReference type="EMBL" id="ALO14871.1"/>
    </source>
</evidence>
<sequence>MEHKLTSKQLIRQCKKGNALAQYQLYEQYADAMYNIAYRITGNQPDAEDALQEAFVKAFRKIGSFKGDSTPGAWLKRIVVNQCLSDLRKKKVVFEPINDESINEQKEENEPAIDEKVPMQKVMDAVEELPDGARVVFTLKAIEEYKFKEIATMLNQTETNCKVQYHRSKKILSKKLEGILQT</sequence>
<dbReference type="Proteomes" id="UP000064893">
    <property type="component" value="Chromosome"/>
</dbReference>
<dbReference type="InterPro" id="IPR013249">
    <property type="entry name" value="RNA_pol_sigma70_r4_t2"/>
</dbReference>
<keyword evidence="8" id="KW-1185">Reference proteome</keyword>
<dbReference type="RefSeq" id="WP_057952384.1">
    <property type="nucleotide sequence ID" value="NZ_CP013118.1"/>
</dbReference>
<organism evidence="7 8">
    <name type="scientific">Salinivirga cyanobacteriivorans</name>
    <dbReference type="NCBI Taxonomy" id="1307839"/>
    <lineage>
        <taxon>Bacteria</taxon>
        <taxon>Pseudomonadati</taxon>
        <taxon>Bacteroidota</taxon>
        <taxon>Bacteroidia</taxon>
        <taxon>Bacteroidales</taxon>
        <taxon>Salinivirgaceae</taxon>
        <taxon>Salinivirga</taxon>
    </lineage>
</organism>
<keyword evidence="2" id="KW-0805">Transcription regulation</keyword>
<dbReference type="Pfam" id="PF04542">
    <property type="entry name" value="Sigma70_r2"/>
    <property type="match status" value="1"/>
</dbReference>
<protein>
    <submittedName>
        <fullName evidence="7">Sigma-W factor</fullName>
    </submittedName>
</protein>
<accession>A0A0S2HXT2</accession>
<feature type="domain" description="RNA polymerase sigma factor 70 region 4 type 2" evidence="6">
    <location>
        <begin position="120"/>
        <end position="171"/>
    </location>
</feature>
<keyword evidence="3" id="KW-0731">Sigma factor</keyword>
<dbReference type="InterPro" id="IPR013325">
    <property type="entry name" value="RNA_pol_sigma_r2"/>
</dbReference>
<evidence type="ECO:0000313" key="8">
    <source>
        <dbReference type="Proteomes" id="UP000064893"/>
    </source>
</evidence>
<dbReference type="GO" id="GO:0003677">
    <property type="term" value="F:DNA binding"/>
    <property type="evidence" value="ECO:0007669"/>
    <property type="project" value="InterPro"/>
</dbReference>
<evidence type="ECO:0000256" key="2">
    <source>
        <dbReference type="ARBA" id="ARBA00023015"/>
    </source>
</evidence>
<gene>
    <name evidence="7" type="primary">sigW_3</name>
    <name evidence="7" type="ORF">L21SP5_01216</name>
</gene>
<dbReference type="SUPFAM" id="SSF88946">
    <property type="entry name" value="Sigma2 domain of RNA polymerase sigma factors"/>
    <property type="match status" value="1"/>
</dbReference>
<dbReference type="PANTHER" id="PTHR43133">
    <property type="entry name" value="RNA POLYMERASE ECF-TYPE SIGMA FACTO"/>
    <property type="match status" value="1"/>
</dbReference>
<dbReference type="InterPro" id="IPR036388">
    <property type="entry name" value="WH-like_DNA-bd_sf"/>
</dbReference>
<dbReference type="EMBL" id="CP013118">
    <property type="protein sequence ID" value="ALO14871.1"/>
    <property type="molecule type" value="Genomic_DNA"/>
</dbReference>
<dbReference type="PANTHER" id="PTHR43133:SF46">
    <property type="entry name" value="RNA POLYMERASE SIGMA-70 FACTOR ECF SUBFAMILY"/>
    <property type="match status" value="1"/>
</dbReference>
<dbReference type="KEGG" id="blq:L21SP5_01216"/>
<evidence type="ECO:0000259" key="6">
    <source>
        <dbReference type="Pfam" id="PF08281"/>
    </source>
</evidence>
<dbReference type="InterPro" id="IPR013324">
    <property type="entry name" value="RNA_pol_sigma_r3/r4-like"/>
</dbReference>
<dbReference type="GO" id="GO:0016987">
    <property type="term" value="F:sigma factor activity"/>
    <property type="evidence" value="ECO:0007669"/>
    <property type="project" value="UniProtKB-KW"/>
</dbReference>
<dbReference type="STRING" id="1307839.L21SP5_01216"/>
<dbReference type="InterPro" id="IPR014284">
    <property type="entry name" value="RNA_pol_sigma-70_dom"/>
</dbReference>
<proteinExistence type="inferred from homology"/>
<feature type="domain" description="RNA polymerase sigma-70 region 2" evidence="5">
    <location>
        <begin position="25"/>
        <end position="91"/>
    </location>
</feature>
<name>A0A0S2HXT2_9BACT</name>